<dbReference type="EMBL" id="CADCTR010000580">
    <property type="protein sequence ID" value="CAA9250145.1"/>
    <property type="molecule type" value="Genomic_DNA"/>
</dbReference>
<evidence type="ECO:0000256" key="1">
    <source>
        <dbReference type="ARBA" id="ARBA00001966"/>
    </source>
</evidence>
<feature type="non-terminal residue" evidence="9">
    <location>
        <position position="326"/>
    </location>
</feature>
<dbReference type="NCBIfam" id="TIGR01343">
    <property type="entry name" value="hacA_fam"/>
    <property type="match status" value="1"/>
</dbReference>
<proteinExistence type="inferred from homology"/>
<reference evidence="9" key="1">
    <citation type="submission" date="2020-02" db="EMBL/GenBank/DDBJ databases">
        <authorList>
            <person name="Meier V. D."/>
        </authorList>
    </citation>
    <scope>NUCLEOTIDE SEQUENCE</scope>
    <source>
        <strain evidence="9">AVDCRST_MAG93</strain>
    </source>
</reference>
<feature type="domain" description="Aconitase/3-isopropylmalate dehydratase large subunit alpha/beta/alpha" evidence="8">
    <location>
        <begin position="19"/>
        <end position="276"/>
    </location>
</feature>
<dbReference type="SUPFAM" id="SSF53732">
    <property type="entry name" value="Aconitase iron-sulfur domain"/>
    <property type="match status" value="1"/>
</dbReference>
<dbReference type="Gene3D" id="3.30.499.10">
    <property type="entry name" value="Aconitase, domain 3"/>
    <property type="match status" value="2"/>
</dbReference>
<evidence type="ECO:0000256" key="7">
    <source>
        <dbReference type="ARBA" id="ARBA00023239"/>
    </source>
</evidence>
<sequence length="326" mass="35014">MAQTLSEQILSHSAGRHVQAGDVITGSVDLVMAHDSISPSIIKVLREQLGAERVWDPERVALVIDHVAPASNIQTAEAQAKLRRFAREEGIRHLFDVGRGISHQVLVEERLARPGMLIVGSDSHSTGYGAVGAFGTGMGSTDIALALATGQTWLRVPETVRIRATGRFQPGVSAKDLGLHVTRMLRADGATYRAVEWHGVDFLSVGDRMTLATLSIEVGGKAGIVPPTGNIPADIEVPSWLYVDPEAHYEQTLDVDLNQLTPQVAVPNFVDNVSDVTALDRIAVDVVYLGTCTNGRYEDMAAAARILRGHRIAPGVRMIVVPASSQ</sequence>
<evidence type="ECO:0000256" key="2">
    <source>
        <dbReference type="ARBA" id="ARBA00007185"/>
    </source>
</evidence>
<dbReference type="InterPro" id="IPR001030">
    <property type="entry name" value="Acoase/IPM_deHydtase_lsu_aba"/>
</dbReference>
<dbReference type="InterPro" id="IPR015931">
    <property type="entry name" value="Acnase/IPM_dHydase_lsu_aba_1/3"/>
</dbReference>
<organism evidence="9">
    <name type="scientific">uncultured Chloroflexia bacterium</name>
    <dbReference type="NCBI Taxonomy" id="1672391"/>
    <lineage>
        <taxon>Bacteria</taxon>
        <taxon>Bacillati</taxon>
        <taxon>Chloroflexota</taxon>
        <taxon>Chloroflexia</taxon>
        <taxon>environmental samples</taxon>
    </lineage>
</organism>
<name>A0A6J4IH46_9CHLR</name>
<evidence type="ECO:0000256" key="6">
    <source>
        <dbReference type="ARBA" id="ARBA00023014"/>
    </source>
</evidence>
<dbReference type="Pfam" id="PF00330">
    <property type="entry name" value="Aconitase"/>
    <property type="match status" value="2"/>
</dbReference>
<dbReference type="NCBIfam" id="NF001614">
    <property type="entry name" value="PRK00402.1"/>
    <property type="match status" value="1"/>
</dbReference>
<evidence type="ECO:0000256" key="3">
    <source>
        <dbReference type="ARBA" id="ARBA00022485"/>
    </source>
</evidence>
<keyword evidence="5" id="KW-0408">Iron</keyword>
<dbReference type="GO" id="GO:0008652">
    <property type="term" value="P:amino acid biosynthetic process"/>
    <property type="evidence" value="ECO:0007669"/>
    <property type="project" value="InterPro"/>
</dbReference>
<dbReference type="PRINTS" id="PR00415">
    <property type="entry name" value="ACONITASE"/>
</dbReference>
<dbReference type="GO" id="GO:0004409">
    <property type="term" value="F:homoaconitate hydratase activity"/>
    <property type="evidence" value="ECO:0007669"/>
    <property type="project" value="UniProtKB-EC"/>
</dbReference>
<evidence type="ECO:0000256" key="5">
    <source>
        <dbReference type="ARBA" id="ARBA00023004"/>
    </source>
</evidence>
<evidence type="ECO:0000313" key="9">
    <source>
        <dbReference type="EMBL" id="CAA9250145.1"/>
    </source>
</evidence>
<dbReference type="InterPro" id="IPR050067">
    <property type="entry name" value="IPM_dehydratase_rel_enz"/>
</dbReference>
<feature type="domain" description="Aconitase/3-isopropylmalate dehydratase large subunit alpha/beta/alpha" evidence="8">
    <location>
        <begin position="277"/>
        <end position="326"/>
    </location>
</feature>
<keyword evidence="7 9" id="KW-0456">Lyase</keyword>
<gene>
    <name evidence="9" type="ORF">AVDCRST_MAG93-1711</name>
</gene>
<dbReference type="PANTHER" id="PTHR43822">
    <property type="entry name" value="HOMOACONITASE, MITOCHONDRIAL-RELATED"/>
    <property type="match status" value="1"/>
</dbReference>
<dbReference type="InterPro" id="IPR006251">
    <property type="entry name" value="Homoacnase/IPMdehydase_lsu"/>
</dbReference>
<accession>A0A6J4IH46</accession>
<dbReference type="GO" id="GO:0019752">
    <property type="term" value="P:carboxylic acid metabolic process"/>
    <property type="evidence" value="ECO:0007669"/>
    <property type="project" value="UniProtKB-ARBA"/>
</dbReference>
<evidence type="ECO:0000259" key="8">
    <source>
        <dbReference type="Pfam" id="PF00330"/>
    </source>
</evidence>
<protein>
    <submittedName>
        <fullName evidence="9">Homoaconitase large subunit</fullName>
        <ecNumber evidence="9">4.2.1.36</ecNumber>
    </submittedName>
</protein>
<dbReference type="PANTHER" id="PTHR43822:SF21">
    <property type="entry name" value="3-ISOPROPYLMALATE DEHYDRATASE LARGE SUBUNIT 1"/>
    <property type="match status" value="1"/>
</dbReference>
<dbReference type="InterPro" id="IPR036008">
    <property type="entry name" value="Aconitase_4Fe-4S_dom"/>
</dbReference>
<dbReference type="InterPro" id="IPR018136">
    <property type="entry name" value="Aconitase_4Fe-4S_BS"/>
</dbReference>
<comment type="cofactor">
    <cofactor evidence="1">
        <name>[4Fe-4S] cluster</name>
        <dbReference type="ChEBI" id="CHEBI:49883"/>
    </cofactor>
</comment>
<keyword evidence="6" id="KW-0411">Iron-sulfur</keyword>
<evidence type="ECO:0000256" key="4">
    <source>
        <dbReference type="ARBA" id="ARBA00022723"/>
    </source>
</evidence>
<dbReference type="GO" id="GO:0046872">
    <property type="term" value="F:metal ion binding"/>
    <property type="evidence" value="ECO:0007669"/>
    <property type="project" value="UniProtKB-KW"/>
</dbReference>
<keyword evidence="4" id="KW-0479">Metal-binding</keyword>
<comment type="similarity">
    <text evidence="2">Belongs to the aconitase/IPM isomerase family.</text>
</comment>
<dbReference type="PROSITE" id="PS00450">
    <property type="entry name" value="ACONITASE_1"/>
    <property type="match status" value="1"/>
</dbReference>
<dbReference type="AlphaFoldDB" id="A0A6J4IH46"/>
<dbReference type="GO" id="GO:0051539">
    <property type="term" value="F:4 iron, 4 sulfur cluster binding"/>
    <property type="evidence" value="ECO:0007669"/>
    <property type="project" value="UniProtKB-KW"/>
</dbReference>
<keyword evidence="3" id="KW-0004">4Fe-4S</keyword>
<dbReference type="EC" id="4.2.1.36" evidence="9"/>